<evidence type="ECO:0000313" key="1">
    <source>
        <dbReference type="EMBL" id="MBE7702397.1"/>
    </source>
</evidence>
<evidence type="ECO:0000313" key="2">
    <source>
        <dbReference type="Proteomes" id="UP000822993"/>
    </source>
</evidence>
<keyword evidence="2" id="KW-1185">Reference proteome</keyword>
<dbReference type="AlphaFoldDB" id="A0A9D5Z0U9"/>
<dbReference type="EMBL" id="JACSPN010000054">
    <property type="protein sequence ID" value="MBE7702397.1"/>
    <property type="molecule type" value="Genomic_DNA"/>
</dbReference>
<proteinExistence type="predicted"/>
<dbReference type="Proteomes" id="UP000822993">
    <property type="component" value="Unassembled WGS sequence"/>
</dbReference>
<dbReference type="RefSeq" id="WP_193721578.1">
    <property type="nucleotide sequence ID" value="NZ_JACSPN010000054.1"/>
</dbReference>
<name>A0A9D5Z0U9_9CELL</name>
<sequence>MNTTTTTRTHVPRVARWSEDRAKFAQPTDFHDGATPSGLYIWDATRRVDLTSTAPGARQARTQRFEHGTILGALSDHIDHLPDNDPRTLTAEAAYELVLSDLETGTSLAAWPTMRRIVEHALAQMLGVPAISTEWPEF</sequence>
<reference evidence="1 2" key="1">
    <citation type="submission" date="2020-08" db="EMBL/GenBank/DDBJ databases">
        <title>A Genomic Blueprint of the Chicken Gut Microbiome.</title>
        <authorList>
            <person name="Gilroy R."/>
            <person name="Ravi A."/>
            <person name="Getino M."/>
            <person name="Pursley I."/>
            <person name="Horton D.L."/>
            <person name="Alikhan N.-F."/>
            <person name="Baker D."/>
            <person name="Gharbi K."/>
            <person name="Hall N."/>
            <person name="Watson M."/>
            <person name="Adriaenssens E.M."/>
            <person name="Foster-Nyarko E."/>
            <person name="Jarju S."/>
            <person name="Secka A."/>
            <person name="Antonio M."/>
            <person name="Oren A."/>
            <person name="Chaudhuri R."/>
            <person name="La Ragione R.M."/>
            <person name="Hildebrand F."/>
            <person name="Pallen M.J."/>
        </authorList>
    </citation>
    <scope>NUCLEOTIDE SEQUENCE [LARGE SCALE GENOMIC DNA]</scope>
    <source>
        <strain evidence="1 2">Sa1BUA8</strain>
    </source>
</reference>
<comment type="caution">
    <text evidence="1">The sequence shown here is derived from an EMBL/GenBank/DDBJ whole genome shotgun (WGS) entry which is preliminary data.</text>
</comment>
<accession>A0A9D5Z0U9</accession>
<gene>
    <name evidence="1" type="ORF">H9623_19085</name>
</gene>
<protein>
    <submittedName>
        <fullName evidence="1">Uncharacterized protein</fullName>
    </submittedName>
</protein>
<organism evidence="1 2">
    <name type="scientific">Oerskovia douganii</name>
    <dbReference type="NCBI Taxonomy" id="2762210"/>
    <lineage>
        <taxon>Bacteria</taxon>
        <taxon>Bacillati</taxon>
        <taxon>Actinomycetota</taxon>
        <taxon>Actinomycetes</taxon>
        <taxon>Micrococcales</taxon>
        <taxon>Cellulomonadaceae</taxon>
        <taxon>Oerskovia</taxon>
    </lineage>
</organism>